<evidence type="ECO:0000256" key="1">
    <source>
        <dbReference type="SAM" id="MobiDB-lite"/>
    </source>
</evidence>
<dbReference type="AlphaFoldDB" id="A0A015U5K9"/>
<evidence type="ECO:0000313" key="2">
    <source>
        <dbReference type="EMBL" id="EXY92109.1"/>
    </source>
</evidence>
<comment type="caution">
    <text evidence="2">The sequence shown here is derived from an EMBL/GenBank/DDBJ whole genome shotgun (WGS) entry which is preliminary data.</text>
</comment>
<feature type="region of interest" description="Disordered" evidence="1">
    <location>
        <begin position="1"/>
        <end position="28"/>
    </location>
</feature>
<gene>
    <name evidence="2" type="ORF">M125_1189</name>
</gene>
<dbReference type="PATRIC" id="fig|1339316.3.peg.1155"/>
<name>A0A015U5K9_BACFG</name>
<dbReference type="Proteomes" id="UP000020773">
    <property type="component" value="Unassembled WGS sequence"/>
</dbReference>
<dbReference type="EMBL" id="JGDB01000023">
    <property type="protein sequence ID" value="EXY92109.1"/>
    <property type="molecule type" value="Genomic_DNA"/>
</dbReference>
<organism evidence="2 3">
    <name type="scientific">Bacteroides fragilis str. 3998T(B)3</name>
    <dbReference type="NCBI Taxonomy" id="1339316"/>
    <lineage>
        <taxon>Bacteria</taxon>
        <taxon>Pseudomonadati</taxon>
        <taxon>Bacteroidota</taxon>
        <taxon>Bacteroidia</taxon>
        <taxon>Bacteroidales</taxon>
        <taxon>Bacteroidaceae</taxon>
        <taxon>Bacteroides</taxon>
    </lineage>
</organism>
<sequence>MLLPQTNVSKLTMEDKPSIPGRKDGKKTGKYRFERTLSII</sequence>
<protein>
    <recommendedName>
        <fullName evidence="4">Transposase</fullName>
    </recommendedName>
</protein>
<evidence type="ECO:0000313" key="3">
    <source>
        <dbReference type="Proteomes" id="UP000020773"/>
    </source>
</evidence>
<accession>A0A015U5K9</accession>
<proteinExistence type="predicted"/>
<feature type="compositionally biased region" description="Basic and acidic residues" evidence="1">
    <location>
        <begin position="12"/>
        <end position="28"/>
    </location>
</feature>
<evidence type="ECO:0008006" key="4">
    <source>
        <dbReference type="Google" id="ProtNLM"/>
    </source>
</evidence>
<reference evidence="2 3" key="1">
    <citation type="submission" date="2014-02" db="EMBL/GenBank/DDBJ databases">
        <authorList>
            <person name="Sears C."/>
            <person name="Carroll K."/>
            <person name="Sack B.R."/>
            <person name="Qadri F."/>
            <person name="Myers L.L."/>
            <person name="Chung G.-T."/>
            <person name="Escheverria P."/>
            <person name="Fraser C.M."/>
            <person name="Sadzewicz L."/>
            <person name="Shefchek K.A."/>
            <person name="Tallon L."/>
            <person name="Das S.P."/>
            <person name="Daugherty S."/>
            <person name="Mongodin E.F."/>
        </authorList>
    </citation>
    <scope>NUCLEOTIDE SEQUENCE [LARGE SCALE GENOMIC DNA]</scope>
    <source>
        <strain evidence="3">3998T(B)3</strain>
    </source>
</reference>
<feature type="compositionally biased region" description="Polar residues" evidence="1">
    <location>
        <begin position="1"/>
        <end position="10"/>
    </location>
</feature>